<accession>A0A830GFP1</accession>
<protein>
    <submittedName>
        <fullName evidence="1">Uncharacterized protein</fullName>
    </submittedName>
</protein>
<dbReference type="OrthoDB" id="376429at2157"/>
<proteinExistence type="predicted"/>
<evidence type="ECO:0000313" key="2">
    <source>
        <dbReference type="Proteomes" id="UP000608850"/>
    </source>
</evidence>
<dbReference type="Proteomes" id="UP000608850">
    <property type="component" value="Unassembled WGS sequence"/>
</dbReference>
<evidence type="ECO:0000313" key="1">
    <source>
        <dbReference type="EMBL" id="GGN26347.1"/>
    </source>
</evidence>
<dbReference type="RefSeq" id="WP_188880100.1">
    <property type="nucleotide sequence ID" value="NZ_BMOQ01000012.1"/>
</dbReference>
<dbReference type="EMBL" id="BMOQ01000012">
    <property type="protein sequence ID" value="GGN26347.1"/>
    <property type="molecule type" value="Genomic_DNA"/>
</dbReference>
<keyword evidence="2" id="KW-1185">Reference proteome</keyword>
<name>A0A830GFP1_9EURY</name>
<reference evidence="1 2" key="1">
    <citation type="journal article" date="2019" name="Int. J. Syst. Evol. Microbiol.">
        <title>The Global Catalogue of Microorganisms (GCM) 10K type strain sequencing project: providing services to taxonomists for standard genome sequencing and annotation.</title>
        <authorList>
            <consortium name="The Broad Institute Genomics Platform"/>
            <consortium name="The Broad Institute Genome Sequencing Center for Infectious Disease"/>
            <person name="Wu L."/>
            <person name="Ma J."/>
        </authorList>
    </citation>
    <scope>NUCLEOTIDE SEQUENCE [LARGE SCALE GENOMIC DNA]</scope>
    <source>
        <strain evidence="1 2">JCM 16331</strain>
    </source>
</reference>
<organism evidence="1 2">
    <name type="scientific">Halarchaeum nitratireducens</name>
    <dbReference type="NCBI Taxonomy" id="489913"/>
    <lineage>
        <taxon>Archaea</taxon>
        <taxon>Methanobacteriati</taxon>
        <taxon>Methanobacteriota</taxon>
        <taxon>Stenosarchaea group</taxon>
        <taxon>Halobacteria</taxon>
        <taxon>Halobacteriales</taxon>
        <taxon>Halobacteriaceae</taxon>
    </lineage>
</organism>
<dbReference type="AlphaFoldDB" id="A0A830GFP1"/>
<comment type="caution">
    <text evidence="1">The sequence shown here is derived from an EMBL/GenBank/DDBJ whole genome shotgun (WGS) entry which is preliminary data.</text>
</comment>
<gene>
    <name evidence="1" type="ORF">GCM10009021_30800</name>
</gene>
<sequence>MYAPFELKESRPLSQALGDYLTEPTWAGEDANPDVVLQHGDNPEVTVWIARYRTSHGVAYVLTCWGWDHQMHFDVPKETVADVIKQASGSHSWTFDITNDELLENLIEEL</sequence>